<evidence type="ECO:0000313" key="3">
    <source>
        <dbReference type="Proteomes" id="UP000324897"/>
    </source>
</evidence>
<comment type="caution">
    <text evidence="2">The sequence shown here is derived from an EMBL/GenBank/DDBJ whole genome shotgun (WGS) entry which is preliminary data.</text>
</comment>
<dbReference type="AlphaFoldDB" id="A0A5J9STH2"/>
<name>A0A5J9STH2_9POAL</name>
<feature type="region of interest" description="Disordered" evidence="1">
    <location>
        <begin position="1"/>
        <end position="42"/>
    </location>
</feature>
<protein>
    <submittedName>
        <fullName evidence="2">Uncharacterized protein</fullName>
    </submittedName>
</protein>
<dbReference type="Proteomes" id="UP000324897">
    <property type="component" value="Unassembled WGS sequence"/>
</dbReference>
<accession>A0A5J9STH2</accession>
<dbReference type="Gramene" id="TVU02234">
    <property type="protein sequence ID" value="TVU02234"/>
    <property type="gene ID" value="EJB05_52288"/>
</dbReference>
<organism evidence="2 3">
    <name type="scientific">Eragrostis curvula</name>
    <name type="common">weeping love grass</name>
    <dbReference type="NCBI Taxonomy" id="38414"/>
    <lineage>
        <taxon>Eukaryota</taxon>
        <taxon>Viridiplantae</taxon>
        <taxon>Streptophyta</taxon>
        <taxon>Embryophyta</taxon>
        <taxon>Tracheophyta</taxon>
        <taxon>Spermatophyta</taxon>
        <taxon>Magnoliopsida</taxon>
        <taxon>Liliopsida</taxon>
        <taxon>Poales</taxon>
        <taxon>Poaceae</taxon>
        <taxon>PACMAD clade</taxon>
        <taxon>Chloridoideae</taxon>
        <taxon>Eragrostideae</taxon>
        <taxon>Eragrostidinae</taxon>
        <taxon>Eragrostis</taxon>
    </lineage>
</organism>
<dbReference type="OrthoDB" id="27683at2759"/>
<proteinExistence type="predicted"/>
<feature type="non-terminal residue" evidence="2">
    <location>
        <position position="1"/>
    </location>
</feature>
<sequence length="180" mass="20292">MAGRARGPIWGFGRGGGAGLGPPRGGPRRGRGGGRDPRQKNVQVSLRAKWPGPRCCSKPEWKKELFWDFIDNWKELDKGSDCLTAKCCIQKIVEDARALLNEPLSTIFEFSTYSSISIAKISAFTGSLLKSHYLRFLLILWSKFLVMVLKKNFHEAGKSQPFWRNLLLGRHRECSIVQLS</sequence>
<feature type="compositionally biased region" description="Gly residues" evidence="1">
    <location>
        <begin position="10"/>
        <end position="23"/>
    </location>
</feature>
<reference evidence="2 3" key="1">
    <citation type="journal article" date="2019" name="Sci. Rep.">
        <title>A high-quality genome of Eragrostis curvula grass provides insights into Poaceae evolution and supports new strategies to enhance forage quality.</title>
        <authorList>
            <person name="Carballo J."/>
            <person name="Santos B.A.C.M."/>
            <person name="Zappacosta D."/>
            <person name="Garbus I."/>
            <person name="Selva J.P."/>
            <person name="Gallo C.A."/>
            <person name="Diaz A."/>
            <person name="Albertini E."/>
            <person name="Caccamo M."/>
            <person name="Echenique V."/>
        </authorList>
    </citation>
    <scope>NUCLEOTIDE SEQUENCE [LARGE SCALE GENOMIC DNA]</scope>
    <source>
        <strain evidence="3">cv. Victoria</strain>
        <tissue evidence="2">Leaf</tissue>
    </source>
</reference>
<evidence type="ECO:0000313" key="2">
    <source>
        <dbReference type="EMBL" id="TVU02234.1"/>
    </source>
</evidence>
<evidence type="ECO:0000256" key="1">
    <source>
        <dbReference type="SAM" id="MobiDB-lite"/>
    </source>
</evidence>
<keyword evidence="3" id="KW-1185">Reference proteome</keyword>
<gene>
    <name evidence="2" type="ORF">EJB05_52288</name>
</gene>
<dbReference type="EMBL" id="RWGY01000350">
    <property type="protein sequence ID" value="TVU02234.1"/>
    <property type="molecule type" value="Genomic_DNA"/>
</dbReference>